<evidence type="ECO:0000256" key="1">
    <source>
        <dbReference type="SAM" id="SignalP"/>
    </source>
</evidence>
<dbReference type="OrthoDB" id="945117at2"/>
<organism evidence="2 3">
    <name type="scientific">Sediminitomix flava</name>
    <dbReference type="NCBI Taxonomy" id="379075"/>
    <lineage>
        <taxon>Bacteria</taxon>
        <taxon>Pseudomonadati</taxon>
        <taxon>Bacteroidota</taxon>
        <taxon>Cytophagia</taxon>
        <taxon>Cytophagales</taxon>
        <taxon>Flammeovirgaceae</taxon>
        <taxon>Sediminitomix</taxon>
    </lineage>
</organism>
<feature type="signal peptide" evidence="1">
    <location>
        <begin position="1"/>
        <end position="20"/>
    </location>
</feature>
<accession>A0A315Z822</accession>
<dbReference type="AlphaFoldDB" id="A0A315Z822"/>
<protein>
    <submittedName>
        <fullName evidence="2">Outer membrane protein with beta-barrel domain</fullName>
    </submittedName>
</protein>
<proteinExistence type="predicted"/>
<keyword evidence="1" id="KW-0732">Signal</keyword>
<dbReference type="InterPro" id="IPR011250">
    <property type="entry name" value="OMP/PagP_B-barrel"/>
</dbReference>
<dbReference type="Gene3D" id="2.40.160.60">
    <property type="entry name" value="Outer membrane protein transport protein (OMPP1/FadL/TodX)"/>
    <property type="match status" value="1"/>
</dbReference>
<gene>
    <name evidence="2" type="ORF">BC781_10687</name>
</gene>
<dbReference type="Proteomes" id="UP000245535">
    <property type="component" value="Unassembled WGS sequence"/>
</dbReference>
<dbReference type="EMBL" id="QGDO01000006">
    <property type="protein sequence ID" value="PWJ39186.1"/>
    <property type="molecule type" value="Genomic_DNA"/>
</dbReference>
<feature type="chain" id="PRO_5016268104" evidence="1">
    <location>
        <begin position="21"/>
        <end position="196"/>
    </location>
</feature>
<sequence>MKKLVLLFTVLIASISYSNAQEKGQFILGGSLLISTSSLDFSQSGETIYEEKSNAIRISPTVGLMVSDKTAVGLSLAYEKSNIEEGRDQSFESKNLAIFGFLRTHQKISERFTSYVEPYFGKEINLEDEDIKLPFQLGSNVGILYFLSPQLSLEATLLSLNYSTLVEKEDDTKLSVNEFTFGFLLDNPVIGLKYYF</sequence>
<reference evidence="2 3" key="1">
    <citation type="submission" date="2018-03" db="EMBL/GenBank/DDBJ databases">
        <title>Genomic Encyclopedia of Archaeal and Bacterial Type Strains, Phase II (KMG-II): from individual species to whole genera.</title>
        <authorList>
            <person name="Goeker M."/>
        </authorList>
    </citation>
    <scope>NUCLEOTIDE SEQUENCE [LARGE SCALE GENOMIC DNA]</scope>
    <source>
        <strain evidence="2 3">DSM 28229</strain>
    </source>
</reference>
<dbReference type="SUPFAM" id="SSF56925">
    <property type="entry name" value="OMPA-like"/>
    <property type="match status" value="1"/>
</dbReference>
<keyword evidence="3" id="KW-1185">Reference proteome</keyword>
<comment type="caution">
    <text evidence="2">The sequence shown here is derived from an EMBL/GenBank/DDBJ whole genome shotgun (WGS) entry which is preliminary data.</text>
</comment>
<evidence type="ECO:0000313" key="3">
    <source>
        <dbReference type="Proteomes" id="UP000245535"/>
    </source>
</evidence>
<dbReference type="RefSeq" id="WP_109620993.1">
    <property type="nucleotide sequence ID" value="NZ_QGDO01000006.1"/>
</dbReference>
<evidence type="ECO:0000313" key="2">
    <source>
        <dbReference type="EMBL" id="PWJ39186.1"/>
    </source>
</evidence>
<name>A0A315Z822_SEDFL</name>